<dbReference type="Proteomes" id="UP000009071">
    <property type="component" value="Chromosome"/>
</dbReference>
<reference evidence="1 2" key="1">
    <citation type="journal article" date="2009" name="Genome Res.">
        <title>Whole genome sequence of Desulfovibrio magneticus strain RS-1 revealed common gene clusters in magnetotactic bacteria.</title>
        <authorList>
            <person name="Nakazawa H."/>
            <person name="Arakaki A."/>
            <person name="Narita-Yamada S."/>
            <person name="Yashiro I."/>
            <person name="Jinno K."/>
            <person name="Aoki N."/>
            <person name="Tsuruyama A."/>
            <person name="Okamura Y."/>
            <person name="Tanikawa S."/>
            <person name="Fujita N."/>
            <person name="Takeyama H."/>
            <person name="Matsunaga T."/>
        </authorList>
    </citation>
    <scope>NUCLEOTIDE SEQUENCE [LARGE SCALE GENOMIC DNA]</scope>
    <source>
        <strain evidence="2">ATCC 700980 / DSM 13731 / RS-1</strain>
    </source>
</reference>
<proteinExistence type="predicted"/>
<gene>
    <name evidence="1" type="ordered locus">DMR_01490</name>
</gene>
<sequence>MNTITQADDVGRFKTIAFWHWEYTRRNRLYKLYSNKIESFRNGLIGAGGLHQDITVVPLGGIFDKYLYKQEGEQSINHLLKWFLIRGLDREKGMLFLRYRLLFHGFNKKFKRYFKPCHIGIDSSEQLDKLLSGNLPCFEIKDLVDLIAILPQELKLKLTLDYSKARIKILGPWFAEMVSVENTGQNNIKIEMDQVFKFSDDVILDREDQRTISGMANVLAFLNRLFVNGCKQENPLVTDYMLQLIYRFCLAGKHIKSSSIMRLAMLWLWDQAHKQNEDNPAQFDDVYPLLKSKIEQAGVSGKVWEQIVTRRKRVRGYYDVTDYCIKNRTIISLNQ</sequence>
<dbReference type="eggNOG" id="ENOG5031F42">
    <property type="taxonomic scope" value="Bacteria"/>
</dbReference>
<protein>
    <submittedName>
        <fullName evidence="1">Uncharacterized protein</fullName>
    </submittedName>
</protein>
<name>C4XTX5_SOLM1</name>
<organism evidence="1 2">
    <name type="scientific">Solidesulfovibrio magneticus (strain ATCC 700980 / DSM 13731 / RS-1)</name>
    <name type="common">Desulfovibrio magneticus</name>
    <dbReference type="NCBI Taxonomy" id="573370"/>
    <lineage>
        <taxon>Bacteria</taxon>
        <taxon>Pseudomonadati</taxon>
        <taxon>Thermodesulfobacteriota</taxon>
        <taxon>Desulfovibrionia</taxon>
        <taxon>Desulfovibrionales</taxon>
        <taxon>Desulfovibrionaceae</taxon>
        <taxon>Solidesulfovibrio</taxon>
    </lineage>
</organism>
<dbReference type="KEGG" id="dma:DMR_01490"/>
<accession>C4XTX5</accession>
<dbReference type="HOGENOM" id="CLU_882044_0_0_7"/>
<keyword evidence="2" id="KW-1185">Reference proteome</keyword>
<dbReference type="EMBL" id="AP010904">
    <property type="protein sequence ID" value="BAH73640.1"/>
    <property type="molecule type" value="Genomic_DNA"/>
</dbReference>
<dbReference type="AlphaFoldDB" id="C4XTX5"/>
<evidence type="ECO:0000313" key="1">
    <source>
        <dbReference type="EMBL" id="BAH73640.1"/>
    </source>
</evidence>
<evidence type="ECO:0000313" key="2">
    <source>
        <dbReference type="Proteomes" id="UP000009071"/>
    </source>
</evidence>